<name>A0A0C3BGM0_PILCF</name>
<reference evidence="4" key="2">
    <citation type="submission" date="2015-01" db="EMBL/GenBank/DDBJ databases">
        <title>Evolutionary Origins and Diversification of the Mycorrhizal Mutualists.</title>
        <authorList>
            <consortium name="DOE Joint Genome Institute"/>
            <consortium name="Mycorrhizal Genomics Consortium"/>
            <person name="Kohler A."/>
            <person name="Kuo A."/>
            <person name="Nagy L.G."/>
            <person name="Floudas D."/>
            <person name="Copeland A."/>
            <person name="Barry K.W."/>
            <person name="Cichocki N."/>
            <person name="Veneault-Fourrey C."/>
            <person name="LaButti K."/>
            <person name="Lindquist E.A."/>
            <person name="Lipzen A."/>
            <person name="Lundell T."/>
            <person name="Morin E."/>
            <person name="Murat C."/>
            <person name="Riley R."/>
            <person name="Ohm R."/>
            <person name="Sun H."/>
            <person name="Tunlid A."/>
            <person name="Henrissat B."/>
            <person name="Grigoriev I.V."/>
            <person name="Hibbett D.S."/>
            <person name="Martin F."/>
        </authorList>
    </citation>
    <scope>NUCLEOTIDE SEQUENCE [LARGE SCALE GENOMIC DNA]</scope>
    <source>
        <strain evidence="4">F 1598</strain>
    </source>
</reference>
<dbReference type="OrthoDB" id="3192267at2759"/>
<evidence type="ECO:0000313" key="4">
    <source>
        <dbReference type="Proteomes" id="UP000054166"/>
    </source>
</evidence>
<feature type="coiled-coil region" evidence="1">
    <location>
        <begin position="125"/>
        <end position="152"/>
    </location>
</feature>
<reference evidence="3 4" key="1">
    <citation type="submission" date="2014-04" db="EMBL/GenBank/DDBJ databases">
        <authorList>
            <consortium name="DOE Joint Genome Institute"/>
            <person name="Kuo A."/>
            <person name="Tarkka M."/>
            <person name="Buscot F."/>
            <person name="Kohler A."/>
            <person name="Nagy L.G."/>
            <person name="Floudas D."/>
            <person name="Copeland A."/>
            <person name="Barry K.W."/>
            <person name="Cichocki N."/>
            <person name="Veneault-Fourrey C."/>
            <person name="LaButti K."/>
            <person name="Lindquist E.A."/>
            <person name="Lipzen A."/>
            <person name="Lundell T."/>
            <person name="Morin E."/>
            <person name="Murat C."/>
            <person name="Sun H."/>
            <person name="Tunlid A."/>
            <person name="Henrissat B."/>
            <person name="Grigoriev I.V."/>
            <person name="Hibbett D.S."/>
            <person name="Martin F."/>
            <person name="Nordberg H.P."/>
            <person name="Cantor M.N."/>
            <person name="Hua S.X."/>
        </authorList>
    </citation>
    <scope>NUCLEOTIDE SEQUENCE [LARGE SCALE GENOMIC DNA]</scope>
    <source>
        <strain evidence="3 4">F 1598</strain>
    </source>
</reference>
<organism evidence="3 4">
    <name type="scientific">Piloderma croceum (strain F 1598)</name>
    <dbReference type="NCBI Taxonomy" id="765440"/>
    <lineage>
        <taxon>Eukaryota</taxon>
        <taxon>Fungi</taxon>
        <taxon>Dikarya</taxon>
        <taxon>Basidiomycota</taxon>
        <taxon>Agaricomycotina</taxon>
        <taxon>Agaricomycetes</taxon>
        <taxon>Agaricomycetidae</taxon>
        <taxon>Atheliales</taxon>
        <taxon>Atheliaceae</taxon>
        <taxon>Piloderma</taxon>
    </lineage>
</organism>
<accession>A0A0C3BGM0</accession>
<evidence type="ECO:0000313" key="3">
    <source>
        <dbReference type="EMBL" id="KIM85443.1"/>
    </source>
</evidence>
<dbReference type="Proteomes" id="UP000054166">
    <property type="component" value="Unassembled WGS sequence"/>
</dbReference>
<dbReference type="InParanoid" id="A0A0C3BGM0"/>
<keyword evidence="1" id="KW-0175">Coiled coil</keyword>
<dbReference type="AlphaFoldDB" id="A0A0C3BGM0"/>
<proteinExistence type="predicted"/>
<gene>
    <name evidence="3" type="ORF">PILCRDRAFT_87131</name>
</gene>
<dbReference type="EMBL" id="KN832985">
    <property type="protein sequence ID" value="KIM85443.1"/>
    <property type="molecule type" value="Genomic_DNA"/>
</dbReference>
<feature type="region of interest" description="Disordered" evidence="2">
    <location>
        <begin position="159"/>
        <end position="181"/>
    </location>
</feature>
<sequence length="181" mass="19509">MTSTTQPPFYILVSHSNLSNNTAALGVGTSTSLGHPIIQYYYEDDSPLSLLPKTPDEHVLILDYDASRTGTAPIIKSISSNLAITGVKFSEAPGAAAAHDELNIKRNDNMYILETCTTTEDKANMDASQSDLQNAQVALNRFKQRNSILRRALDYPNISKGDLTQTQPAGGSPPVAESPKS</sequence>
<dbReference type="HOGENOM" id="CLU_126156_0_0_1"/>
<protein>
    <submittedName>
        <fullName evidence="3">Uncharacterized protein</fullName>
    </submittedName>
</protein>
<keyword evidence="4" id="KW-1185">Reference proteome</keyword>
<evidence type="ECO:0000256" key="2">
    <source>
        <dbReference type="SAM" id="MobiDB-lite"/>
    </source>
</evidence>
<evidence type="ECO:0000256" key="1">
    <source>
        <dbReference type="SAM" id="Coils"/>
    </source>
</evidence>